<dbReference type="FunFam" id="1.10.340.70:FF:000001">
    <property type="entry name" value="Retrovirus-related Pol polyprotein from transposon gypsy-like Protein"/>
    <property type="match status" value="1"/>
</dbReference>
<dbReference type="SUPFAM" id="SSF53098">
    <property type="entry name" value="Ribonuclease H-like"/>
    <property type="match status" value="1"/>
</dbReference>
<evidence type="ECO:0000313" key="3">
    <source>
        <dbReference type="Ensembl" id="ENSCCRP00020112521.1"/>
    </source>
</evidence>
<proteinExistence type="predicted"/>
<dbReference type="InterPro" id="IPR012337">
    <property type="entry name" value="RNaseH-like_sf"/>
</dbReference>
<evidence type="ECO:0000256" key="1">
    <source>
        <dbReference type="ARBA" id="ARBA00039658"/>
    </source>
</evidence>
<dbReference type="GO" id="GO:0015074">
    <property type="term" value="P:DNA integration"/>
    <property type="evidence" value="ECO:0007669"/>
    <property type="project" value="InterPro"/>
</dbReference>
<dbReference type="PANTHER" id="PTHR37984:SF15">
    <property type="entry name" value="INTEGRASE CATALYTIC DOMAIN-CONTAINING PROTEIN"/>
    <property type="match status" value="1"/>
</dbReference>
<name>A0A8C2KTZ8_CYPCA</name>
<reference evidence="3" key="1">
    <citation type="submission" date="2025-08" db="UniProtKB">
        <authorList>
            <consortium name="Ensembl"/>
        </authorList>
    </citation>
    <scope>IDENTIFICATION</scope>
</reference>
<dbReference type="Pfam" id="PF00665">
    <property type="entry name" value="rve"/>
    <property type="match status" value="1"/>
</dbReference>
<dbReference type="Gene3D" id="3.30.420.10">
    <property type="entry name" value="Ribonuclease H-like superfamily/Ribonuclease H"/>
    <property type="match status" value="1"/>
</dbReference>
<evidence type="ECO:0000259" key="2">
    <source>
        <dbReference type="PROSITE" id="PS50994"/>
    </source>
</evidence>
<organism evidence="3 4">
    <name type="scientific">Cyprinus carpio</name>
    <name type="common">Common carp</name>
    <dbReference type="NCBI Taxonomy" id="7962"/>
    <lineage>
        <taxon>Eukaryota</taxon>
        <taxon>Metazoa</taxon>
        <taxon>Chordata</taxon>
        <taxon>Craniata</taxon>
        <taxon>Vertebrata</taxon>
        <taxon>Euteleostomi</taxon>
        <taxon>Actinopterygii</taxon>
        <taxon>Neopterygii</taxon>
        <taxon>Teleostei</taxon>
        <taxon>Ostariophysi</taxon>
        <taxon>Cypriniformes</taxon>
        <taxon>Cyprinidae</taxon>
        <taxon>Cyprininae</taxon>
        <taxon>Cyprinus</taxon>
    </lineage>
</organism>
<dbReference type="Gene3D" id="1.10.340.70">
    <property type="match status" value="1"/>
</dbReference>
<dbReference type="Pfam" id="PF17921">
    <property type="entry name" value="Integrase_H2C2"/>
    <property type="match status" value="1"/>
</dbReference>
<dbReference type="AlphaFoldDB" id="A0A8C2KTZ8"/>
<dbReference type="GO" id="GO:0003676">
    <property type="term" value="F:nucleic acid binding"/>
    <property type="evidence" value="ECO:0007669"/>
    <property type="project" value="InterPro"/>
</dbReference>
<dbReference type="Ensembl" id="ENSCCRT00020122811.1">
    <property type="protein sequence ID" value="ENSCCRP00020112521.1"/>
    <property type="gene ID" value="ENSCCRG00020051019.1"/>
</dbReference>
<dbReference type="Proteomes" id="UP000694701">
    <property type="component" value="Unplaced"/>
</dbReference>
<protein>
    <recommendedName>
        <fullName evidence="1">Gypsy retrotransposon integrase-like protein 1</fullName>
    </recommendedName>
</protein>
<dbReference type="InterPro" id="IPR001584">
    <property type="entry name" value="Integrase_cat-core"/>
</dbReference>
<dbReference type="InterPro" id="IPR050951">
    <property type="entry name" value="Retrovirus_Pol_polyprotein"/>
</dbReference>
<dbReference type="PANTHER" id="PTHR37984">
    <property type="entry name" value="PROTEIN CBG26694"/>
    <property type="match status" value="1"/>
</dbReference>
<dbReference type="InterPro" id="IPR036397">
    <property type="entry name" value="RNaseH_sf"/>
</dbReference>
<dbReference type="PROSITE" id="PS50994">
    <property type="entry name" value="INTEGRASE"/>
    <property type="match status" value="1"/>
</dbReference>
<dbReference type="FunFam" id="3.30.420.10:FF:000032">
    <property type="entry name" value="Retrovirus-related Pol polyprotein from transposon 297-like Protein"/>
    <property type="match status" value="1"/>
</dbReference>
<dbReference type="InterPro" id="IPR041588">
    <property type="entry name" value="Integrase_H2C2"/>
</dbReference>
<evidence type="ECO:0000313" key="4">
    <source>
        <dbReference type="Proteomes" id="UP000694701"/>
    </source>
</evidence>
<feature type="domain" description="Integrase catalytic" evidence="2">
    <location>
        <begin position="149"/>
        <end position="307"/>
    </location>
</feature>
<accession>A0A8C2KTZ8</accession>
<sequence length="573" mass="64542">MHALQELANLQLLQAEDPVLKAFLVYWKRGSPPTASERSTESPAVVELVRQWADLVVYEGVLYRKTHVPGSTEKVLQLLLPQALQTEVLTALHDDHGHQGVDRTVSLVRQRCYWPFMRKDVDRWCRECRRCVVAKATQPKLRTFMGSLLASSPLEIVAIDFSILEKSSDGKENLLVVTDVFSKFAQAYPTADQKLSTVARVLTEQWFYTYGVPLHIHTDQGRNFEGELFQQLCRVYGIRKSRTSPYHPEGNGQCERFNRTLHDLLRTLPPEKKRRWPYHLPQVLFAYNTTVHQSTGFSPYELMFGRKPTLPLDSLLGTIDIPSDSTTAEWVQEHQKHLSAIYSQARAHLEAAAQQRAKNHLAPLPLLPPGTLVYRRSHPHGRHKISDHWENVVYEIVRCLDEVGTLYKIRPRDQLGPEKNINRKELRPLPTDPGLPHLVYGGEMLNVSMPNFIGDDVDGSMDEGDDFGVLVAIDAPPVRGSIPSTEFGVSQSLALEQQGQSTPQHLIRDSLGVEGEVSTSGKTLVSRRTVRTNAGHHPNPHNLPCTTVRRPPVALAESALTISSHSTGFRPWV</sequence>